<reference evidence="1 2" key="1">
    <citation type="submission" date="2016-10" db="EMBL/GenBank/DDBJ databases">
        <title>Pseudomonas lactis sp. nov. and Pseudomonas paralactis sp. nov., isolated from bovine raw milk.</title>
        <authorList>
            <person name="Von Neubeck M."/>
            <person name="Huptas C."/>
            <person name="Glueck C."/>
            <person name="Krewinkel M."/>
            <person name="Stoeckel M."/>
            <person name="Stressler T."/>
            <person name="Fischer L."/>
            <person name="Hinrichs J."/>
            <person name="Scherer S."/>
            <person name="Wenning M."/>
        </authorList>
    </citation>
    <scope>NUCLEOTIDE SEQUENCE [LARGE SCALE GENOMIC DNA]</scope>
    <source>
        <strain evidence="1 2">DSM 18862</strain>
    </source>
</reference>
<organism evidence="1 2">
    <name type="scientific">Pseudomonas azotoformans</name>
    <dbReference type="NCBI Taxonomy" id="47878"/>
    <lineage>
        <taxon>Bacteria</taxon>
        <taxon>Pseudomonadati</taxon>
        <taxon>Pseudomonadota</taxon>
        <taxon>Gammaproteobacteria</taxon>
        <taxon>Pseudomonadales</taxon>
        <taxon>Pseudomonadaceae</taxon>
        <taxon>Pseudomonas</taxon>
    </lineage>
</organism>
<evidence type="ECO:0000313" key="2">
    <source>
        <dbReference type="Proteomes" id="UP000188559"/>
    </source>
</evidence>
<dbReference type="GeneID" id="57375969"/>
<dbReference type="OrthoDB" id="7023661at2"/>
<comment type="caution">
    <text evidence="1">The sequence shown here is derived from an EMBL/GenBank/DDBJ whole genome shotgun (WGS) entry which is preliminary data.</text>
</comment>
<sequence>MDNQKADSYWLNLEDPTQREWARKHLHNKGAIYLDQPITYKSLDGWLQQERDKDSALLVRMQSAWGQVQRRKESKRAGEKACSFVLSSKAKRHLDTLAKQNKAGIKDFLETLLSDEYEQASQQKIATRDAAKKAAEKEKLLRKKLEAINSALHECITELTQRTIMMETENLSIDDISEEQKSRSAALHSETLKKFIAKPPMLPRDEVFPRSMERQT</sequence>
<gene>
    <name evidence="1" type="ORF">BLL37_26960</name>
</gene>
<accession>A0A1V2J680</accession>
<protein>
    <submittedName>
        <fullName evidence="1">Uncharacterized protein</fullName>
    </submittedName>
</protein>
<evidence type="ECO:0000313" key="1">
    <source>
        <dbReference type="EMBL" id="ONH40937.1"/>
    </source>
</evidence>
<dbReference type="EMBL" id="MNPV01000009">
    <property type="protein sequence ID" value="ONH40937.1"/>
    <property type="molecule type" value="Genomic_DNA"/>
</dbReference>
<proteinExistence type="predicted"/>
<dbReference type="RefSeq" id="WP_071493597.1">
    <property type="nucleotide sequence ID" value="NZ_LT629702.1"/>
</dbReference>
<keyword evidence="2" id="KW-1185">Reference proteome</keyword>
<name>A0A1V2J680_PSEAZ</name>
<dbReference type="Proteomes" id="UP000188559">
    <property type="component" value="Unassembled WGS sequence"/>
</dbReference>
<dbReference type="AlphaFoldDB" id="A0A1V2J680"/>